<dbReference type="AlphaFoldDB" id="D5SVQ9"/>
<dbReference type="STRING" id="521674.Plim_3606"/>
<keyword evidence="1" id="KW-0472">Membrane</keyword>
<reference evidence="2 3" key="1">
    <citation type="journal article" date="2010" name="Stand. Genomic Sci.">
        <title>Complete genome sequence of Planctomyces limnophilus type strain (Mu 290).</title>
        <authorList>
            <person name="Labutti K."/>
            <person name="Sikorski J."/>
            <person name="Schneider S."/>
            <person name="Nolan M."/>
            <person name="Lucas S."/>
            <person name="Glavina Del Rio T."/>
            <person name="Tice H."/>
            <person name="Cheng J.F."/>
            <person name="Goodwin L."/>
            <person name="Pitluck S."/>
            <person name="Liolios K."/>
            <person name="Ivanova N."/>
            <person name="Mavromatis K."/>
            <person name="Mikhailova N."/>
            <person name="Pati A."/>
            <person name="Chen A."/>
            <person name="Palaniappan K."/>
            <person name="Land M."/>
            <person name="Hauser L."/>
            <person name="Chang Y.J."/>
            <person name="Jeffries C.D."/>
            <person name="Tindall B.J."/>
            <person name="Rohde M."/>
            <person name="Goker M."/>
            <person name="Woyke T."/>
            <person name="Bristow J."/>
            <person name="Eisen J.A."/>
            <person name="Markowitz V."/>
            <person name="Hugenholtz P."/>
            <person name="Kyrpides N.C."/>
            <person name="Klenk H.P."/>
            <person name="Lapidus A."/>
        </authorList>
    </citation>
    <scope>NUCLEOTIDE SEQUENCE [LARGE SCALE GENOMIC DNA]</scope>
    <source>
        <strain evidence="3">ATCC 43296 / DSM 3776 / IFAM 1008 / 290</strain>
    </source>
</reference>
<accession>D5SVQ9</accession>
<organism evidence="2 3">
    <name type="scientific">Planctopirus limnophila (strain ATCC 43296 / DSM 3776 / IFAM 1008 / Mu 290)</name>
    <name type="common">Planctomyces limnophilus</name>
    <dbReference type="NCBI Taxonomy" id="521674"/>
    <lineage>
        <taxon>Bacteria</taxon>
        <taxon>Pseudomonadati</taxon>
        <taxon>Planctomycetota</taxon>
        <taxon>Planctomycetia</taxon>
        <taxon>Planctomycetales</taxon>
        <taxon>Planctomycetaceae</taxon>
        <taxon>Planctopirus</taxon>
    </lineage>
</organism>
<dbReference type="EMBL" id="CP001744">
    <property type="protein sequence ID" value="ADG69419.1"/>
    <property type="molecule type" value="Genomic_DNA"/>
</dbReference>
<keyword evidence="3" id="KW-1185">Reference proteome</keyword>
<dbReference type="KEGG" id="plm:Plim_3606"/>
<gene>
    <name evidence="2" type="ordered locus">Plim_3606</name>
</gene>
<keyword evidence="1" id="KW-0812">Transmembrane</keyword>
<sequence>MVFRRCFRAGRVQCAAAAGWFEAAPSKCESPRALLSCLLPRVPTMGFPFSPGPACAPTRVLPATARRLLVGLMGCFLLASLAGCLTPALHDDHPRPEVPLAADQELARKALRTYAVGLQQAFDEASQRSELRPAELHEDLSARISSIRRAAFAPLDARLEEVMNRQPIDELQARNLLKGLSQGFAAAIPEAK</sequence>
<dbReference type="HOGENOM" id="CLU_1414024_0_0_0"/>
<dbReference type="Proteomes" id="UP000002220">
    <property type="component" value="Chromosome"/>
</dbReference>
<dbReference type="OrthoDB" id="213163at2"/>
<evidence type="ECO:0000313" key="3">
    <source>
        <dbReference type="Proteomes" id="UP000002220"/>
    </source>
</evidence>
<proteinExistence type="predicted"/>
<evidence type="ECO:0000313" key="2">
    <source>
        <dbReference type="EMBL" id="ADG69419.1"/>
    </source>
</evidence>
<evidence type="ECO:0000256" key="1">
    <source>
        <dbReference type="SAM" id="Phobius"/>
    </source>
</evidence>
<name>D5SVQ9_PLAL2</name>
<protein>
    <submittedName>
        <fullName evidence="2">Uncharacterized protein</fullName>
    </submittedName>
</protein>
<feature type="transmembrane region" description="Helical" evidence="1">
    <location>
        <begin position="68"/>
        <end position="89"/>
    </location>
</feature>
<keyword evidence="1" id="KW-1133">Transmembrane helix</keyword>
<dbReference type="RefSeq" id="WP_013111850.1">
    <property type="nucleotide sequence ID" value="NC_014148.1"/>
</dbReference>